<sequence>VESNDTTFYIYQDAAAVFHVADEIGQVPREHRELAQPVEVTPDEATVLRNVREEEGTDVVSEV</sequence>
<accession>A0A382R1F6</accession>
<feature type="non-terminal residue" evidence="1">
    <location>
        <position position="63"/>
    </location>
</feature>
<protein>
    <submittedName>
        <fullName evidence="1">Uncharacterized protein</fullName>
    </submittedName>
</protein>
<evidence type="ECO:0000313" key="1">
    <source>
        <dbReference type="EMBL" id="SVC91067.1"/>
    </source>
</evidence>
<proteinExistence type="predicted"/>
<feature type="non-terminal residue" evidence="1">
    <location>
        <position position="1"/>
    </location>
</feature>
<organism evidence="1">
    <name type="scientific">marine metagenome</name>
    <dbReference type="NCBI Taxonomy" id="408172"/>
    <lineage>
        <taxon>unclassified sequences</taxon>
        <taxon>metagenomes</taxon>
        <taxon>ecological metagenomes</taxon>
    </lineage>
</organism>
<gene>
    <name evidence="1" type="ORF">METZ01_LOCUS343921</name>
</gene>
<dbReference type="EMBL" id="UINC01118141">
    <property type="protein sequence ID" value="SVC91067.1"/>
    <property type="molecule type" value="Genomic_DNA"/>
</dbReference>
<dbReference type="AlphaFoldDB" id="A0A382R1F6"/>
<name>A0A382R1F6_9ZZZZ</name>
<reference evidence="1" key="1">
    <citation type="submission" date="2018-05" db="EMBL/GenBank/DDBJ databases">
        <authorList>
            <person name="Lanie J.A."/>
            <person name="Ng W.-L."/>
            <person name="Kazmierczak K.M."/>
            <person name="Andrzejewski T.M."/>
            <person name="Davidsen T.M."/>
            <person name="Wayne K.J."/>
            <person name="Tettelin H."/>
            <person name="Glass J.I."/>
            <person name="Rusch D."/>
            <person name="Podicherti R."/>
            <person name="Tsui H.-C.T."/>
            <person name="Winkler M.E."/>
        </authorList>
    </citation>
    <scope>NUCLEOTIDE SEQUENCE</scope>
</reference>